<sequence length="107" mass="12734">MLKDIEKLTVLFQQLKSILEKENDSETLYIRNQLELGLHLIDEVLNSNNENKELEQLFSKLKEIYANINQPRVGLSDYFIWKDDYDERIEVNNDLDTIKESLTLIFQ</sequence>
<name>A0A3N9UDY9_9BACI</name>
<dbReference type="EMBL" id="RRCT01000009">
    <property type="protein sequence ID" value="RQW74458.1"/>
    <property type="molecule type" value="Genomic_DNA"/>
</dbReference>
<comment type="caution">
    <text evidence="1">The sequence shown here is derived from an EMBL/GenBank/DDBJ whole genome shotgun (WGS) entry which is preliminary data.</text>
</comment>
<proteinExistence type="predicted"/>
<accession>A0A3N9UDY9</accession>
<evidence type="ECO:0000313" key="2">
    <source>
        <dbReference type="Proteomes" id="UP000274033"/>
    </source>
</evidence>
<protein>
    <submittedName>
        <fullName evidence="1">Uncharacterized protein</fullName>
    </submittedName>
</protein>
<dbReference type="AlphaFoldDB" id="A0A3N9UDY9"/>
<dbReference type="Proteomes" id="UP000274033">
    <property type="component" value="Unassembled WGS sequence"/>
</dbReference>
<gene>
    <name evidence="1" type="ORF">EBB45_11250</name>
</gene>
<reference evidence="1 2" key="1">
    <citation type="journal article" date="2013" name="J. Microbiol.">
        <title>Lysinibacillus chungkukjangi sp. nov., isolated from Chungkukjang, Korean fermented soybean food.</title>
        <authorList>
            <person name="Kim S.J."/>
            <person name="Jang Y.H."/>
            <person name="Hamada M."/>
            <person name="Ahn J.H."/>
            <person name="Weon H.Y."/>
            <person name="Suzuki K."/>
            <person name="Whang K.S."/>
            <person name="Kwon S.W."/>
        </authorList>
    </citation>
    <scope>NUCLEOTIDE SEQUENCE [LARGE SCALE GENOMIC DNA]</scope>
    <source>
        <strain evidence="1 2">MCCC 1A12701</strain>
    </source>
</reference>
<evidence type="ECO:0000313" key="1">
    <source>
        <dbReference type="EMBL" id="RQW74458.1"/>
    </source>
</evidence>
<keyword evidence="2" id="KW-1185">Reference proteome</keyword>
<organism evidence="1 2">
    <name type="scientific">Lysinibacillus composti</name>
    <dbReference type="NCBI Taxonomy" id="720633"/>
    <lineage>
        <taxon>Bacteria</taxon>
        <taxon>Bacillati</taxon>
        <taxon>Bacillota</taxon>
        <taxon>Bacilli</taxon>
        <taxon>Bacillales</taxon>
        <taxon>Bacillaceae</taxon>
        <taxon>Lysinibacillus</taxon>
    </lineage>
</organism>
<dbReference type="RefSeq" id="WP_124764724.1">
    <property type="nucleotide sequence ID" value="NZ_JAFBDY010000008.1"/>
</dbReference>
<dbReference type="OrthoDB" id="2003057at2"/>